<dbReference type="Pfam" id="PF03797">
    <property type="entry name" value="Autotransporter"/>
    <property type="match status" value="1"/>
</dbReference>
<dbReference type="InterPro" id="IPR001314">
    <property type="entry name" value="Peptidase_S1A"/>
</dbReference>
<dbReference type="SUPFAM" id="SSF50494">
    <property type="entry name" value="Trypsin-like serine proteases"/>
    <property type="match status" value="1"/>
</dbReference>
<dbReference type="InterPro" id="IPR036709">
    <property type="entry name" value="Autotransporte_beta_dom_sf"/>
</dbReference>
<accession>A0ABU3NAH3</accession>
<evidence type="ECO:0000259" key="4">
    <source>
        <dbReference type="PROSITE" id="PS51208"/>
    </source>
</evidence>
<dbReference type="Pfam" id="PF00089">
    <property type="entry name" value="Trypsin"/>
    <property type="match status" value="1"/>
</dbReference>
<dbReference type="PRINTS" id="PR00722">
    <property type="entry name" value="CHYMOTRYPSIN"/>
</dbReference>
<organism evidence="5">
    <name type="scientific">Sphingomonas psychrotolerans</name>
    <dbReference type="NCBI Taxonomy" id="1327635"/>
    <lineage>
        <taxon>Bacteria</taxon>
        <taxon>Pseudomonadati</taxon>
        <taxon>Pseudomonadota</taxon>
        <taxon>Alphaproteobacteria</taxon>
        <taxon>Sphingomonadales</taxon>
        <taxon>Sphingomonadaceae</taxon>
        <taxon>Sphingomonas</taxon>
    </lineage>
</organism>
<feature type="chain" id="PRO_5046353936" evidence="2">
    <location>
        <begin position="34"/>
        <end position="1074"/>
    </location>
</feature>
<dbReference type="InterPro" id="IPR009003">
    <property type="entry name" value="Peptidase_S1_PA"/>
</dbReference>
<evidence type="ECO:0000313" key="5">
    <source>
        <dbReference type="EMBL" id="MDT8760400.1"/>
    </source>
</evidence>
<evidence type="ECO:0000256" key="1">
    <source>
        <dbReference type="ARBA" id="ARBA00023157"/>
    </source>
</evidence>
<dbReference type="SMART" id="SM00020">
    <property type="entry name" value="Tryp_SPc"/>
    <property type="match status" value="1"/>
</dbReference>
<sequence length="1074" mass="111964">MTMVSTPARTALRRVLQGTAALGAIALANTAFAQDRPTGVENTPGIVIRNDLNPNTLPPTGVLDPVDITGVGQVTVDEGGGFVGLCTGTLINPRTVIFAAHCVNEAPAASYGKATGGTAISVGFKMNNLPAIQQWLGAGNYATNTGNALYNVEQVWYDQRSTTPSANSFLEGDVALATLDTPATGIPTWTMLFSPLTEETHAVITGYGNRGTSATGEAGIDFRRRVAENMISVLGSLDDRDDWLFGPAPASNPQSLYMSDFDSPAGQAAYNPSAGRYDFDLFDGAALPREGTTAGGDSGGPLIADQAFNKPVVVGVLSGGSRFFTNQKYSTYGTHSFYQPLFLFWDAIVANNSYVYASAKAGAADWDDASHWVQDMDPNYAITVNGQLVNSLPDTPALGVSGNTVKFGSICFLDDCTDLADDPEATPFPTGTGTPIYIVGGPGTTNFVPNNVVANPTTGVKARYYDVTLAANGLTSLGTNKTIDRLTVNGSHILDVRNTGQLNVLTDFTQWSGWSNVDGLLRSREALIATGTLSGTGTIDPTYLTVGAATLSPGGGIAATFTVKGDLILSSGATLAIDLGQSQWDRLIIQGDTLNTGIAALGGTVAFTRGMMSTAPRDGQSFVFLTATGGVNGTFANVTSSSLGVLQPQVTYQTNSVTVKLQAGSMAAFLGRNSGVAGVFANALDSLRAKNYTNLYNLYGAVDLMAPEQMASTLRGLNPAIMSESRALQQRQSTVMLNAVTDRLSMLGTGRTAGQLSIVGTPDALGGLTSMDRGETAARSSTVRALLPGTTSIGNLPETISGFISGGFANGGAGYGARGQLNGQQSWYVGMGLEMEVADDTIFGTAVGFSEGTSRPGGGDEADSRVSQITVYGSHRLGGGAYLAGLGMAEQTRTGLRREASTGDLAYRLAGSANISRYAARAEAGVNLPVAQALTLTPRVSFGYSSFAYTPFREGGGELALQVDRMSASTFDGRAGVQFAGSAKMGSWTFVPQMTADFVQTLAGDRGSMLVRFAAAPDAAMLLPLMNGDAAYGEVRGGFRLVNGPVEFGAGIERRIGNALYRDDRAVVDARFRF</sequence>
<evidence type="ECO:0000256" key="2">
    <source>
        <dbReference type="SAM" id="SignalP"/>
    </source>
</evidence>
<feature type="signal peptide" evidence="2">
    <location>
        <begin position="1"/>
        <end position="33"/>
    </location>
</feature>
<protein>
    <submittedName>
        <fullName evidence="5">Autotransporter domain-containing protein</fullName>
    </submittedName>
</protein>
<dbReference type="SMART" id="SM00869">
    <property type="entry name" value="Autotransporter"/>
    <property type="match status" value="1"/>
</dbReference>
<dbReference type="InterPro" id="IPR033116">
    <property type="entry name" value="TRYPSIN_SER"/>
</dbReference>
<evidence type="ECO:0000259" key="3">
    <source>
        <dbReference type="PROSITE" id="PS50240"/>
    </source>
</evidence>
<dbReference type="PROSITE" id="PS00135">
    <property type="entry name" value="TRYPSIN_SER"/>
    <property type="match status" value="1"/>
</dbReference>
<reference evidence="5" key="1">
    <citation type="submission" date="2022-04" db="EMBL/GenBank/DDBJ databases">
        <title>Tomato heritable bacteria conferring resistance against bacterial wilt.</title>
        <authorList>
            <person name="Yin J."/>
        </authorList>
    </citation>
    <scope>NUCLEOTIDE SEQUENCE</scope>
    <source>
        <strain evidence="5">Cra20</strain>
    </source>
</reference>
<feature type="domain" description="Autotransporter" evidence="4">
    <location>
        <begin position="793"/>
        <end position="1074"/>
    </location>
</feature>
<dbReference type="Gene3D" id="2.40.10.10">
    <property type="entry name" value="Trypsin-like serine proteases"/>
    <property type="match status" value="1"/>
</dbReference>
<dbReference type="PROSITE" id="PS51208">
    <property type="entry name" value="AUTOTRANSPORTER"/>
    <property type="match status" value="1"/>
</dbReference>
<comment type="caution">
    <text evidence="5">The sequence shown here is derived from an EMBL/GenBank/DDBJ whole genome shotgun (WGS) entry which is preliminary data.</text>
</comment>
<dbReference type="Gene3D" id="2.40.128.130">
    <property type="entry name" value="Autotransporter beta-domain"/>
    <property type="match status" value="1"/>
</dbReference>
<dbReference type="InterPro" id="IPR005546">
    <property type="entry name" value="Autotransporte_beta"/>
</dbReference>
<gene>
    <name evidence="5" type="ORF">MZO42_16990</name>
</gene>
<dbReference type="SUPFAM" id="SSF103515">
    <property type="entry name" value="Autotransporter"/>
    <property type="match status" value="1"/>
</dbReference>
<name>A0ABU3NAH3_9SPHN</name>
<dbReference type="InterPro" id="IPR043504">
    <property type="entry name" value="Peptidase_S1_PA_chymotrypsin"/>
</dbReference>
<proteinExistence type="predicted"/>
<dbReference type="PROSITE" id="PS50240">
    <property type="entry name" value="TRYPSIN_DOM"/>
    <property type="match status" value="1"/>
</dbReference>
<dbReference type="InterPro" id="IPR001254">
    <property type="entry name" value="Trypsin_dom"/>
</dbReference>
<keyword evidence="1" id="KW-1015">Disulfide bond</keyword>
<feature type="domain" description="Peptidase S1" evidence="3">
    <location>
        <begin position="68"/>
        <end position="378"/>
    </location>
</feature>
<keyword evidence="2" id="KW-0732">Signal</keyword>
<dbReference type="EMBL" id="JALMLT010000004">
    <property type="protein sequence ID" value="MDT8760400.1"/>
    <property type="molecule type" value="Genomic_DNA"/>
</dbReference>